<reference evidence="2" key="1">
    <citation type="submission" date="2014-09" db="EMBL/GenBank/DDBJ databases">
        <authorList>
            <person name="Sharma Rahul"/>
            <person name="Thines Marco"/>
        </authorList>
    </citation>
    <scope>NUCLEOTIDE SEQUENCE [LARGE SCALE GENOMIC DNA]</scope>
</reference>
<dbReference type="GeneID" id="36404070"/>
<organism evidence="1 2">
    <name type="scientific">Plasmopara halstedii</name>
    <name type="common">Downy mildew of sunflower</name>
    <dbReference type="NCBI Taxonomy" id="4781"/>
    <lineage>
        <taxon>Eukaryota</taxon>
        <taxon>Sar</taxon>
        <taxon>Stramenopiles</taxon>
        <taxon>Oomycota</taxon>
        <taxon>Peronosporomycetes</taxon>
        <taxon>Peronosporales</taxon>
        <taxon>Peronosporaceae</taxon>
        <taxon>Plasmopara</taxon>
    </lineage>
</organism>
<evidence type="ECO:0000313" key="2">
    <source>
        <dbReference type="Proteomes" id="UP000054928"/>
    </source>
</evidence>
<sequence>MIQEAVVNIRELKRIFAGTEQAVDDIPLSREGYREKTFNYSCELRFPVIKLGGTQKSYSISEVSRLQVVSKTGKCKIYELFVCRDEQPLCQQYCEAYSLS</sequence>
<dbReference type="AlphaFoldDB" id="A0A0P1ADB6"/>
<name>A0A0P1ADB6_PLAHL</name>
<dbReference type="EMBL" id="CCYD01000322">
    <property type="protein sequence ID" value="CEG38973.1"/>
    <property type="molecule type" value="Genomic_DNA"/>
</dbReference>
<evidence type="ECO:0000313" key="1">
    <source>
        <dbReference type="EMBL" id="CEG38973.1"/>
    </source>
</evidence>
<protein>
    <submittedName>
        <fullName evidence="1">Uncharacterized protein</fullName>
    </submittedName>
</protein>
<dbReference type="Proteomes" id="UP000054928">
    <property type="component" value="Unassembled WGS sequence"/>
</dbReference>
<keyword evidence="2" id="KW-1185">Reference proteome</keyword>
<proteinExistence type="predicted"/>
<accession>A0A0P1ADB6</accession>
<dbReference type="RefSeq" id="XP_024575342.1">
    <property type="nucleotide sequence ID" value="XM_024724467.1"/>
</dbReference>